<organism evidence="6">
    <name type="scientific">Cucumis melo</name>
    <name type="common">Muskmelon</name>
    <dbReference type="NCBI Taxonomy" id="3656"/>
    <lineage>
        <taxon>Eukaryota</taxon>
        <taxon>Viridiplantae</taxon>
        <taxon>Streptophyta</taxon>
        <taxon>Embryophyta</taxon>
        <taxon>Tracheophyta</taxon>
        <taxon>Spermatophyta</taxon>
        <taxon>Magnoliopsida</taxon>
        <taxon>eudicotyledons</taxon>
        <taxon>Gunneridae</taxon>
        <taxon>Pentapetalae</taxon>
        <taxon>rosids</taxon>
        <taxon>fabids</taxon>
        <taxon>Cucurbitales</taxon>
        <taxon>Cucurbitaceae</taxon>
        <taxon>Benincaseae</taxon>
        <taxon>Cucumis</taxon>
    </lineage>
</organism>
<dbReference type="GO" id="GO:0033528">
    <property type="term" value="P:S-methylmethionine cycle"/>
    <property type="evidence" value="ECO:0007669"/>
    <property type="project" value="TreeGrafter"/>
</dbReference>
<dbReference type="InterPro" id="IPR003726">
    <property type="entry name" value="HCY_dom"/>
</dbReference>
<keyword evidence="4" id="KW-0862">Zinc</keyword>
<keyword evidence="3" id="KW-0479">Metal-binding</keyword>
<dbReference type="InterPro" id="IPR051486">
    <property type="entry name" value="Hcy_S-methyltransferase"/>
</dbReference>
<dbReference type="GO" id="GO:0008898">
    <property type="term" value="F:S-adenosylmethionine-homocysteine S-methyltransferase activity"/>
    <property type="evidence" value="ECO:0007669"/>
    <property type="project" value="TreeGrafter"/>
</dbReference>
<evidence type="ECO:0000256" key="4">
    <source>
        <dbReference type="ARBA" id="ARBA00022833"/>
    </source>
</evidence>
<dbReference type="GO" id="GO:0046872">
    <property type="term" value="F:metal ion binding"/>
    <property type="evidence" value="ECO:0007669"/>
    <property type="project" value="UniProtKB-KW"/>
</dbReference>
<evidence type="ECO:0000256" key="1">
    <source>
        <dbReference type="ARBA" id="ARBA00022603"/>
    </source>
</evidence>
<keyword evidence="1" id="KW-0489">Methyltransferase</keyword>
<accession>A0A9I9E6H4</accession>
<keyword evidence="2" id="KW-0808">Transferase</keyword>
<dbReference type="AlphaFoldDB" id="A0A9I9E6H4"/>
<dbReference type="GO" id="GO:0032259">
    <property type="term" value="P:methylation"/>
    <property type="evidence" value="ECO:0007669"/>
    <property type="project" value="UniProtKB-KW"/>
</dbReference>
<name>A0A9I9E6H4_CUCME</name>
<feature type="domain" description="Hcy-binding" evidence="5">
    <location>
        <begin position="116"/>
        <end position="202"/>
    </location>
</feature>
<reference evidence="6" key="1">
    <citation type="submission" date="2023-03" db="UniProtKB">
        <authorList>
            <consortium name="EnsemblPlants"/>
        </authorList>
    </citation>
    <scope>IDENTIFICATION</scope>
</reference>
<evidence type="ECO:0000313" key="6">
    <source>
        <dbReference type="EnsemblPlants" id="MELO3C029383.2.1"/>
    </source>
</evidence>
<evidence type="ECO:0000259" key="5">
    <source>
        <dbReference type="Pfam" id="PF02574"/>
    </source>
</evidence>
<protein>
    <recommendedName>
        <fullName evidence="5">Hcy-binding domain-containing protein</fullName>
    </recommendedName>
</protein>
<dbReference type="PANTHER" id="PTHR46015:SF7">
    <property type="entry name" value="HOMOCYSTEINE S-METHYLTRANSFERASE 1"/>
    <property type="match status" value="1"/>
</dbReference>
<dbReference type="EnsemblPlants" id="MELO3C029383.2.1">
    <property type="protein sequence ID" value="MELO3C029383.2.1"/>
    <property type="gene ID" value="MELO3C029383.2"/>
</dbReference>
<dbReference type="Gramene" id="MELO3C029383.2.1">
    <property type="protein sequence ID" value="MELO3C029383.2.1"/>
    <property type="gene ID" value="MELO3C029383.2"/>
</dbReference>
<dbReference type="PANTHER" id="PTHR46015">
    <property type="entry name" value="ZGC:172121"/>
    <property type="match status" value="1"/>
</dbReference>
<dbReference type="SUPFAM" id="SSF82282">
    <property type="entry name" value="Homocysteine S-methyltransferase"/>
    <property type="match status" value="1"/>
</dbReference>
<proteinExistence type="predicted"/>
<dbReference type="Gene3D" id="3.20.20.330">
    <property type="entry name" value="Homocysteine-binding-like domain"/>
    <property type="match status" value="1"/>
</dbReference>
<evidence type="ECO:0000256" key="2">
    <source>
        <dbReference type="ARBA" id="ARBA00022679"/>
    </source>
</evidence>
<evidence type="ECO:0000256" key="3">
    <source>
        <dbReference type="ARBA" id="ARBA00022723"/>
    </source>
</evidence>
<dbReference type="InterPro" id="IPR036589">
    <property type="entry name" value="HCY_dom_sf"/>
</dbReference>
<dbReference type="GO" id="GO:0009086">
    <property type="term" value="P:methionine biosynthetic process"/>
    <property type="evidence" value="ECO:0007669"/>
    <property type="project" value="TreeGrafter"/>
</dbReference>
<dbReference type="Pfam" id="PF02574">
    <property type="entry name" value="S-methyl_trans"/>
    <property type="match status" value="1"/>
</dbReference>
<sequence length="239" mass="27094">MISFTHKLQPDNTVVRRGMGSIGDHYLNSLRTDIFIGEDLDRLLQLKVYDLHSFRRELKNRQRSFNAQEEDEEIEFDCANYQLEMMRCLRELNRELCHTVKPDDCCWSIGLEDQILEVGADILVTSSYQNVNKSVQATIPGFISKGLSTEEGEFLLENSAKLAIEARDSFWDSVKCILGHNYNRALVVASIGSYGAYLANGSELALLLVVLILAHELEVVEDAMQVYLKPSFIKVIELG</sequence>